<feature type="transmembrane region" description="Helical" evidence="1">
    <location>
        <begin position="6"/>
        <end position="26"/>
    </location>
</feature>
<name>A0AAW5B7X0_9BACI</name>
<protein>
    <submittedName>
        <fullName evidence="2">Uncharacterized protein</fullName>
    </submittedName>
</protein>
<keyword evidence="3" id="KW-1185">Reference proteome</keyword>
<feature type="transmembrane region" description="Helical" evidence="1">
    <location>
        <begin position="38"/>
        <end position="57"/>
    </location>
</feature>
<dbReference type="EMBL" id="JAIFZM010000007">
    <property type="protein sequence ID" value="MCG3419516.1"/>
    <property type="molecule type" value="Genomic_DNA"/>
</dbReference>
<reference evidence="2 3" key="1">
    <citation type="journal article" date="2022" name="Evol. Bioinform. Online">
        <title>Draft Genome Sequence of Oceanobacillus jordanicus Strain GSFE11, a Halotolerant Plant Growth-Promoting Bacterial Endophyte Isolated From the Jordan Valley.</title>
        <authorList>
            <person name="Alhindi T."/>
            <person name="Albdaiwi R."/>
        </authorList>
    </citation>
    <scope>NUCLEOTIDE SEQUENCE [LARGE SCALE GENOMIC DNA]</scope>
    <source>
        <strain evidence="2 3">GSFE11</strain>
    </source>
</reference>
<evidence type="ECO:0000313" key="3">
    <source>
        <dbReference type="Proteomes" id="UP001199631"/>
    </source>
</evidence>
<feature type="transmembrane region" description="Helical" evidence="1">
    <location>
        <begin position="77"/>
        <end position="95"/>
    </location>
</feature>
<keyword evidence="1" id="KW-0812">Transmembrane</keyword>
<comment type="caution">
    <text evidence="2">The sequence shown here is derived from an EMBL/GenBank/DDBJ whole genome shotgun (WGS) entry which is preliminary data.</text>
</comment>
<dbReference type="RefSeq" id="WP_238019795.1">
    <property type="nucleotide sequence ID" value="NZ_JAIFZM010000007.1"/>
</dbReference>
<evidence type="ECO:0000256" key="1">
    <source>
        <dbReference type="SAM" id="Phobius"/>
    </source>
</evidence>
<proteinExistence type="predicted"/>
<accession>A0AAW5B7X0</accession>
<keyword evidence="1" id="KW-0472">Membrane</keyword>
<organism evidence="2 3">
    <name type="scientific">Oceanobacillus jordanicus</name>
    <dbReference type="NCBI Taxonomy" id="2867266"/>
    <lineage>
        <taxon>Bacteria</taxon>
        <taxon>Bacillati</taxon>
        <taxon>Bacillota</taxon>
        <taxon>Bacilli</taxon>
        <taxon>Bacillales</taxon>
        <taxon>Bacillaceae</taxon>
        <taxon>Oceanobacillus</taxon>
    </lineage>
</organism>
<sequence>MWETLLPWFTALYFLFFLITIVMAIWSIRRKRLEDLAYPALAMAFITPIATLLYLIGRPEGSNELEYFLQNVVKGDVMAIFVLALYSYLIFWWVVTTMKWKSSKAVNINKEAN</sequence>
<gene>
    <name evidence="2" type="ORF">K3T81_10150</name>
</gene>
<evidence type="ECO:0000313" key="2">
    <source>
        <dbReference type="EMBL" id="MCG3419516.1"/>
    </source>
</evidence>
<dbReference type="Proteomes" id="UP001199631">
    <property type="component" value="Unassembled WGS sequence"/>
</dbReference>
<keyword evidence="1" id="KW-1133">Transmembrane helix</keyword>
<dbReference type="AlphaFoldDB" id="A0AAW5B7X0"/>